<accession>A0A9D1RFP8</accession>
<comment type="caution">
    <text evidence="2">The sequence shown here is derived from an EMBL/GenBank/DDBJ whole genome shotgun (WGS) entry which is preliminary data.</text>
</comment>
<sequence length="103" mass="11676">MKEAIIRMVKSRKFRVSAVAIALVIMFFCCSGFIVSQAADINRLKNQQAAYTEQLNDQLKENEELEEILDSDDRDAYIEQKAREKGYVKSGEIVFYDAAGSSD</sequence>
<organism evidence="2 3">
    <name type="scientific">Candidatus Eubacterium faecipullorum</name>
    <dbReference type="NCBI Taxonomy" id="2838571"/>
    <lineage>
        <taxon>Bacteria</taxon>
        <taxon>Bacillati</taxon>
        <taxon>Bacillota</taxon>
        <taxon>Clostridia</taxon>
        <taxon>Eubacteriales</taxon>
        <taxon>Eubacteriaceae</taxon>
        <taxon>Eubacterium</taxon>
    </lineage>
</organism>
<dbReference type="AlphaFoldDB" id="A0A9D1RFP8"/>
<reference evidence="2" key="2">
    <citation type="submission" date="2021-04" db="EMBL/GenBank/DDBJ databases">
        <authorList>
            <person name="Gilroy R."/>
        </authorList>
    </citation>
    <scope>NUCLEOTIDE SEQUENCE</scope>
    <source>
        <strain evidence="2">421</strain>
    </source>
</reference>
<feature type="coiled-coil region" evidence="1">
    <location>
        <begin position="41"/>
        <end position="75"/>
    </location>
</feature>
<dbReference type="Proteomes" id="UP000824205">
    <property type="component" value="Unassembled WGS sequence"/>
</dbReference>
<evidence type="ECO:0000313" key="2">
    <source>
        <dbReference type="EMBL" id="HIW85751.1"/>
    </source>
</evidence>
<dbReference type="Pfam" id="PF04977">
    <property type="entry name" value="DivIC"/>
    <property type="match status" value="1"/>
</dbReference>
<dbReference type="EMBL" id="DXGE01000019">
    <property type="protein sequence ID" value="HIW85751.1"/>
    <property type="molecule type" value="Genomic_DNA"/>
</dbReference>
<name>A0A9D1RFP8_9FIRM</name>
<protein>
    <submittedName>
        <fullName evidence="2">Septum formation initiator family protein</fullName>
    </submittedName>
</protein>
<reference evidence="2" key="1">
    <citation type="journal article" date="2021" name="PeerJ">
        <title>Extensive microbial diversity within the chicken gut microbiome revealed by metagenomics and culture.</title>
        <authorList>
            <person name="Gilroy R."/>
            <person name="Ravi A."/>
            <person name="Getino M."/>
            <person name="Pursley I."/>
            <person name="Horton D.L."/>
            <person name="Alikhan N.F."/>
            <person name="Baker D."/>
            <person name="Gharbi K."/>
            <person name="Hall N."/>
            <person name="Watson M."/>
            <person name="Adriaenssens E.M."/>
            <person name="Foster-Nyarko E."/>
            <person name="Jarju S."/>
            <person name="Secka A."/>
            <person name="Antonio M."/>
            <person name="Oren A."/>
            <person name="Chaudhuri R.R."/>
            <person name="La Ragione R."/>
            <person name="Hildebrand F."/>
            <person name="Pallen M.J."/>
        </authorList>
    </citation>
    <scope>NUCLEOTIDE SEQUENCE</scope>
    <source>
        <strain evidence="2">421</strain>
    </source>
</reference>
<gene>
    <name evidence="2" type="ORF">IAA48_04575</name>
</gene>
<evidence type="ECO:0000313" key="3">
    <source>
        <dbReference type="Proteomes" id="UP000824205"/>
    </source>
</evidence>
<keyword evidence="1" id="KW-0175">Coiled coil</keyword>
<dbReference type="InterPro" id="IPR007060">
    <property type="entry name" value="FtsL/DivIC"/>
</dbReference>
<evidence type="ECO:0000256" key="1">
    <source>
        <dbReference type="SAM" id="Coils"/>
    </source>
</evidence>
<proteinExistence type="predicted"/>